<evidence type="ECO:0000256" key="2">
    <source>
        <dbReference type="ARBA" id="ARBA00006604"/>
    </source>
</evidence>
<dbReference type="GO" id="GO:0048029">
    <property type="term" value="F:monosaccharide binding"/>
    <property type="evidence" value="ECO:0007669"/>
    <property type="project" value="TreeGrafter"/>
</dbReference>
<dbReference type="PANTHER" id="PTHR11469:SF1">
    <property type="entry name" value="GLUCOSE-6-PHOSPHATE ISOMERASE"/>
    <property type="match status" value="1"/>
</dbReference>
<protein>
    <recommendedName>
        <fullName evidence="4 10">Glucose-6-phosphate isomerase</fullName>
        <ecNumber evidence="3 10">5.3.1.9</ecNumber>
    </recommendedName>
</protein>
<dbReference type="Pfam" id="PF00342">
    <property type="entry name" value="PGI"/>
    <property type="match status" value="1"/>
</dbReference>
<dbReference type="PROSITE" id="PS00765">
    <property type="entry name" value="P_GLUCOSE_ISOMERASE_1"/>
    <property type="match status" value="1"/>
</dbReference>
<keyword evidence="5 10" id="KW-0312">Gluconeogenesis</keyword>
<evidence type="ECO:0000256" key="9">
    <source>
        <dbReference type="ARBA" id="ARBA00029321"/>
    </source>
</evidence>
<dbReference type="HAMAP" id="MF_00473">
    <property type="entry name" value="G6P_isomerase"/>
    <property type="match status" value="1"/>
</dbReference>
<evidence type="ECO:0000256" key="8">
    <source>
        <dbReference type="ARBA" id="ARBA00024178"/>
    </source>
</evidence>
<dbReference type="InterPro" id="IPR023096">
    <property type="entry name" value="G6P_Isomerase_C"/>
</dbReference>
<dbReference type="InterPro" id="IPR035482">
    <property type="entry name" value="SIS_PGI_2"/>
</dbReference>
<sequence length="555" mass="61168">MSAKLASDYAAWKKLQQLYDTEKDQLVLKDLFAADPARFSSFSKEYTAASDPTNTFLLDYSKNLITQPVLATLLDLVREAGVEQVRDKMFAGEHINTSEDRAVLHVALRSFGSLNTTEAGVAEVAPVLKHIKEFTDAVRSGAWKGYTGKTITTIVNIGIGGSDLGPVMVTEALRHYAKRDLTAHFVSNIDGTHLAETLRACDPERTLFIIASKTFTTQETITNAESARAWFLDAVGGPSAATHVAKHFVALSTNEKAVTAFGIAKENMFGFWDWVGGRYSLWSAIGLSIALVIGYEHFEALLRGAHDMDAHFRTAPLKENLPVLLAVIGIWYNDFYGAQTHALLPYDQYMHKFADYFQQGDMESNGKFTTKGGKRVDYQTGPIIWGAAGTNGQHSFYQLLHQGTKLIPTDFLAPATSHNPLRGSLHHRILLSNYFAQPEALAFGKTEEQVRQEVGPGASEALVKSKVFEGNRPSNSILFPLLTPATLGSLIALYEHKIFTQGVIWGINSFDQMGVELGKVLAKNILAQLEKPADVKGHDSSTTGLIHYYQKHRKE</sequence>
<dbReference type="PROSITE" id="PS00174">
    <property type="entry name" value="P_GLUCOSE_ISOMERASE_2"/>
    <property type="match status" value="1"/>
</dbReference>
<evidence type="ECO:0000256" key="3">
    <source>
        <dbReference type="ARBA" id="ARBA00011952"/>
    </source>
</evidence>
<dbReference type="InterPro" id="IPR035476">
    <property type="entry name" value="SIS_PGI_1"/>
</dbReference>
<evidence type="ECO:0000256" key="6">
    <source>
        <dbReference type="ARBA" id="ARBA00023152"/>
    </source>
</evidence>
<proteinExistence type="inferred from homology"/>
<dbReference type="GO" id="GO:0006096">
    <property type="term" value="P:glycolytic process"/>
    <property type="evidence" value="ECO:0007669"/>
    <property type="project" value="UniProtKB-UniPathway"/>
</dbReference>
<dbReference type="STRING" id="747525.W4JS33"/>
<dbReference type="GO" id="GO:0051156">
    <property type="term" value="P:glucose 6-phosphate metabolic process"/>
    <property type="evidence" value="ECO:0007669"/>
    <property type="project" value="TreeGrafter"/>
</dbReference>
<dbReference type="KEGG" id="hir:HETIRDRAFT_163029"/>
<dbReference type="PROSITE" id="PS51463">
    <property type="entry name" value="P_GLUCOSE_ISOMERASE_3"/>
    <property type="match status" value="1"/>
</dbReference>
<accession>W4JS33</accession>
<dbReference type="FunFam" id="3.40.50.10490:FF:000004">
    <property type="entry name" value="Glucose-6-phosphate isomerase"/>
    <property type="match status" value="1"/>
</dbReference>
<dbReference type="InterPro" id="IPR001672">
    <property type="entry name" value="G6P_Isomerase"/>
</dbReference>
<dbReference type="AlphaFoldDB" id="W4JS33"/>
<dbReference type="Gene3D" id="1.10.1390.10">
    <property type="match status" value="1"/>
</dbReference>
<reference evidence="11 12" key="1">
    <citation type="journal article" date="2012" name="New Phytol.">
        <title>Insight into trade-off between wood decay and parasitism from the genome of a fungal forest pathogen.</title>
        <authorList>
            <person name="Olson A."/>
            <person name="Aerts A."/>
            <person name="Asiegbu F."/>
            <person name="Belbahri L."/>
            <person name="Bouzid O."/>
            <person name="Broberg A."/>
            <person name="Canback B."/>
            <person name="Coutinho P.M."/>
            <person name="Cullen D."/>
            <person name="Dalman K."/>
            <person name="Deflorio G."/>
            <person name="van Diepen L.T."/>
            <person name="Dunand C."/>
            <person name="Duplessis S."/>
            <person name="Durling M."/>
            <person name="Gonthier P."/>
            <person name="Grimwood J."/>
            <person name="Fossdal C.G."/>
            <person name="Hansson D."/>
            <person name="Henrissat B."/>
            <person name="Hietala A."/>
            <person name="Himmelstrand K."/>
            <person name="Hoffmeister D."/>
            <person name="Hogberg N."/>
            <person name="James T.Y."/>
            <person name="Karlsson M."/>
            <person name="Kohler A."/>
            <person name="Kues U."/>
            <person name="Lee Y.H."/>
            <person name="Lin Y.C."/>
            <person name="Lind M."/>
            <person name="Lindquist E."/>
            <person name="Lombard V."/>
            <person name="Lucas S."/>
            <person name="Lunden K."/>
            <person name="Morin E."/>
            <person name="Murat C."/>
            <person name="Park J."/>
            <person name="Raffaello T."/>
            <person name="Rouze P."/>
            <person name="Salamov A."/>
            <person name="Schmutz J."/>
            <person name="Solheim H."/>
            <person name="Stahlberg J."/>
            <person name="Velez H."/>
            <person name="de Vries R.P."/>
            <person name="Wiebenga A."/>
            <person name="Woodward S."/>
            <person name="Yakovlev I."/>
            <person name="Garbelotto M."/>
            <person name="Martin F."/>
            <person name="Grigoriev I.V."/>
            <person name="Stenlid J."/>
        </authorList>
    </citation>
    <scope>NUCLEOTIDE SEQUENCE [LARGE SCALE GENOMIC DNA]</scope>
    <source>
        <strain evidence="11 12">TC 32-1</strain>
    </source>
</reference>
<keyword evidence="6 10" id="KW-0324">Glycolysis</keyword>
<dbReference type="Gene3D" id="3.40.50.10490">
    <property type="entry name" value="Glucose-6-phosphate isomerase like protein, domain 1"/>
    <property type="match status" value="2"/>
</dbReference>
<dbReference type="InParanoid" id="W4JS33"/>
<dbReference type="InterPro" id="IPR018189">
    <property type="entry name" value="Phosphoglucose_isomerase_CS"/>
</dbReference>
<dbReference type="SUPFAM" id="SSF53697">
    <property type="entry name" value="SIS domain"/>
    <property type="match status" value="1"/>
</dbReference>
<dbReference type="PRINTS" id="PR00662">
    <property type="entry name" value="G6PISOMERASE"/>
</dbReference>
<gene>
    <name evidence="11" type="ORF">HETIRDRAFT_163029</name>
</gene>
<dbReference type="SMR" id="W4JS33"/>
<organism evidence="11 12">
    <name type="scientific">Heterobasidion irregulare (strain TC 32-1)</name>
    <dbReference type="NCBI Taxonomy" id="747525"/>
    <lineage>
        <taxon>Eukaryota</taxon>
        <taxon>Fungi</taxon>
        <taxon>Dikarya</taxon>
        <taxon>Basidiomycota</taxon>
        <taxon>Agaricomycotina</taxon>
        <taxon>Agaricomycetes</taxon>
        <taxon>Russulales</taxon>
        <taxon>Bondarzewiaceae</taxon>
        <taxon>Heterobasidion</taxon>
        <taxon>Heterobasidion annosum species complex</taxon>
    </lineage>
</organism>
<comment type="catalytic activity">
    <reaction evidence="9 10">
        <text>alpha-D-glucose 6-phosphate = beta-D-fructose 6-phosphate</text>
        <dbReference type="Rhea" id="RHEA:11816"/>
        <dbReference type="ChEBI" id="CHEBI:57634"/>
        <dbReference type="ChEBI" id="CHEBI:58225"/>
        <dbReference type="EC" id="5.3.1.9"/>
    </reaction>
</comment>
<dbReference type="Proteomes" id="UP000030671">
    <property type="component" value="Unassembled WGS sequence"/>
</dbReference>
<evidence type="ECO:0000256" key="10">
    <source>
        <dbReference type="RuleBase" id="RU000612"/>
    </source>
</evidence>
<name>W4JS33_HETIT</name>
<dbReference type="CDD" id="cd05016">
    <property type="entry name" value="SIS_PGI_2"/>
    <property type="match status" value="1"/>
</dbReference>
<dbReference type="HOGENOM" id="CLU_017947_3_1_1"/>
<dbReference type="FunCoup" id="W4JS33">
    <property type="interactions" value="428"/>
</dbReference>
<dbReference type="OrthoDB" id="5831190at2759"/>
<dbReference type="GO" id="GO:0005829">
    <property type="term" value="C:cytosol"/>
    <property type="evidence" value="ECO:0007669"/>
    <property type="project" value="TreeGrafter"/>
</dbReference>
<evidence type="ECO:0000256" key="4">
    <source>
        <dbReference type="ARBA" id="ARBA00018388"/>
    </source>
</evidence>
<comment type="similarity">
    <text evidence="2 10">Belongs to the GPI family.</text>
</comment>
<keyword evidence="7 10" id="KW-0413">Isomerase</keyword>
<comment type="pathway">
    <text evidence="1 10">Carbohydrate degradation; glycolysis; D-glyceraldehyde 3-phosphate and glycerone phosphate from D-glucose: step 2/4.</text>
</comment>
<dbReference type="GO" id="GO:0006094">
    <property type="term" value="P:gluconeogenesis"/>
    <property type="evidence" value="ECO:0007669"/>
    <property type="project" value="UniProtKB-KW"/>
</dbReference>
<dbReference type="InterPro" id="IPR046348">
    <property type="entry name" value="SIS_dom_sf"/>
</dbReference>
<evidence type="ECO:0000256" key="1">
    <source>
        <dbReference type="ARBA" id="ARBA00004926"/>
    </source>
</evidence>
<comment type="function">
    <text evidence="8">In the cytoplasm, catalyzes the conversion of glucose-6-phosphate to fructose-6-phosphate, the second step in glycolysis, and the reverse reaction during gluconeogenesis.</text>
</comment>
<dbReference type="eggNOG" id="KOG2446">
    <property type="taxonomic scope" value="Eukaryota"/>
</dbReference>
<dbReference type="NCBIfam" id="NF001211">
    <property type="entry name" value="PRK00179.1"/>
    <property type="match status" value="1"/>
</dbReference>
<dbReference type="GeneID" id="20667818"/>
<evidence type="ECO:0000313" key="11">
    <source>
        <dbReference type="EMBL" id="ETW76269.1"/>
    </source>
</evidence>
<evidence type="ECO:0000313" key="12">
    <source>
        <dbReference type="Proteomes" id="UP000030671"/>
    </source>
</evidence>
<dbReference type="GO" id="GO:0004347">
    <property type="term" value="F:glucose-6-phosphate isomerase activity"/>
    <property type="evidence" value="ECO:0007669"/>
    <property type="project" value="UniProtKB-EC"/>
</dbReference>
<keyword evidence="12" id="KW-1185">Reference proteome</keyword>
<dbReference type="EC" id="5.3.1.9" evidence="3 10"/>
<dbReference type="GO" id="GO:0097367">
    <property type="term" value="F:carbohydrate derivative binding"/>
    <property type="evidence" value="ECO:0007669"/>
    <property type="project" value="InterPro"/>
</dbReference>
<dbReference type="RefSeq" id="XP_009552469.1">
    <property type="nucleotide sequence ID" value="XM_009554174.1"/>
</dbReference>
<evidence type="ECO:0000256" key="7">
    <source>
        <dbReference type="ARBA" id="ARBA00023235"/>
    </source>
</evidence>
<dbReference type="CDD" id="cd05015">
    <property type="entry name" value="SIS_PGI_1"/>
    <property type="match status" value="1"/>
</dbReference>
<evidence type="ECO:0000256" key="5">
    <source>
        <dbReference type="ARBA" id="ARBA00022432"/>
    </source>
</evidence>
<dbReference type="FunFam" id="1.10.1390.10:FF:000001">
    <property type="entry name" value="Glucose-6-phosphate isomerase"/>
    <property type="match status" value="1"/>
</dbReference>
<dbReference type="EMBL" id="KI925465">
    <property type="protein sequence ID" value="ETW76269.1"/>
    <property type="molecule type" value="Genomic_DNA"/>
</dbReference>
<dbReference type="UniPathway" id="UPA00109">
    <property type="reaction ID" value="UER00181"/>
</dbReference>
<dbReference type="PANTHER" id="PTHR11469">
    <property type="entry name" value="GLUCOSE-6-PHOSPHATE ISOMERASE"/>
    <property type="match status" value="1"/>
</dbReference>